<keyword evidence="5" id="KW-1185">Reference proteome</keyword>
<dbReference type="Gene3D" id="2.30.110.10">
    <property type="entry name" value="Electron Transport, Fmn-binding Protein, Chain A"/>
    <property type="match status" value="1"/>
</dbReference>
<name>A0A1X2LE42_9MYCO</name>
<comment type="caution">
    <text evidence="4">The sequence shown here is derived from an EMBL/GenBank/DDBJ whole genome shotgun (WGS) entry which is preliminary data.</text>
</comment>
<dbReference type="EMBL" id="NCXM01000001">
    <property type="protein sequence ID" value="OSC32272.1"/>
    <property type="molecule type" value="Genomic_DNA"/>
</dbReference>
<dbReference type="AlphaFoldDB" id="A0A1X2LE42"/>
<reference evidence="4 5" key="1">
    <citation type="submission" date="2017-04" db="EMBL/GenBank/DDBJ databases">
        <title>The new phylogeny of genus Mycobacterium.</title>
        <authorList>
            <person name="Tortoli E."/>
            <person name="Trovato A."/>
            <person name="Cirillo D.M."/>
        </authorList>
    </citation>
    <scope>NUCLEOTIDE SEQUENCE [LARGE SCALE GENOMIC DNA]</scope>
    <source>
        <strain evidence="4 5">DSM 45247</strain>
    </source>
</reference>
<dbReference type="Pfam" id="PF01613">
    <property type="entry name" value="Flavin_Reduct"/>
    <property type="match status" value="1"/>
</dbReference>
<sequence>MSGIPNNTGREGGLDTSAYRATLRRHPAGVAIITLASPSGPVGFTATSLASLSLDPPLVSFNITNTSSSIAALRQADSLLIHLLAEHQLAVAQRFSRSAELRFADTALWTTLDTGEPLLHGTATWLRVEPRQLIDAGDSTLVIGLVSDAHCAPEQDGKPPAPLIYHNGTYLHTRPVPQ</sequence>
<dbReference type="OrthoDB" id="9792858at2"/>
<dbReference type="InterPro" id="IPR002563">
    <property type="entry name" value="Flavin_Rdtase-like_dom"/>
</dbReference>
<evidence type="ECO:0000259" key="3">
    <source>
        <dbReference type="SMART" id="SM00903"/>
    </source>
</evidence>
<proteinExistence type="inferred from homology"/>
<gene>
    <name evidence="4" type="ORF">B8W69_00255</name>
</gene>
<organism evidence="4 5">
    <name type="scientific">Mycolicibacterium vulneris</name>
    <dbReference type="NCBI Taxonomy" id="547163"/>
    <lineage>
        <taxon>Bacteria</taxon>
        <taxon>Bacillati</taxon>
        <taxon>Actinomycetota</taxon>
        <taxon>Actinomycetes</taxon>
        <taxon>Mycobacteriales</taxon>
        <taxon>Mycobacteriaceae</taxon>
        <taxon>Mycolicibacterium</taxon>
    </lineage>
</organism>
<evidence type="ECO:0000256" key="1">
    <source>
        <dbReference type="ARBA" id="ARBA00008898"/>
    </source>
</evidence>
<dbReference type="GO" id="GO:0006208">
    <property type="term" value="P:pyrimidine nucleobase catabolic process"/>
    <property type="evidence" value="ECO:0007669"/>
    <property type="project" value="TreeGrafter"/>
</dbReference>
<evidence type="ECO:0000256" key="2">
    <source>
        <dbReference type="ARBA" id="ARBA00023002"/>
    </source>
</evidence>
<evidence type="ECO:0000313" key="5">
    <source>
        <dbReference type="Proteomes" id="UP000242320"/>
    </source>
</evidence>
<dbReference type="InterPro" id="IPR012349">
    <property type="entry name" value="Split_barrel_FMN-bd"/>
</dbReference>
<dbReference type="PANTHER" id="PTHR30466:SF1">
    <property type="entry name" value="FMN REDUCTASE (NADH) RUTF"/>
    <property type="match status" value="1"/>
</dbReference>
<dbReference type="PANTHER" id="PTHR30466">
    <property type="entry name" value="FLAVIN REDUCTASE"/>
    <property type="match status" value="1"/>
</dbReference>
<comment type="similarity">
    <text evidence="1">Belongs to the non-flavoprotein flavin reductase family.</text>
</comment>
<dbReference type="InterPro" id="IPR050268">
    <property type="entry name" value="NADH-dep_flavin_reductase"/>
</dbReference>
<dbReference type="Proteomes" id="UP000242320">
    <property type="component" value="Unassembled WGS sequence"/>
</dbReference>
<evidence type="ECO:0000313" key="4">
    <source>
        <dbReference type="EMBL" id="OSC32272.1"/>
    </source>
</evidence>
<feature type="domain" description="Flavin reductase like" evidence="3">
    <location>
        <begin position="23"/>
        <end position="172"/>
    </location>
</feature>
<dbReference type="RefSeq" id="WP_085287980.1">
    <property type="nucleotide sequence ID" value="NZ_NCXM01000001.1"/>
</dbReference>
<dbReference type="SUPFAM" id="SSF50475">
    <property type="entry name" value="FMN-binding split barrel"/>
    <property type="match status" value="1"/>
</dbReference>
<accession>A0A1X2LE42</accession>
<keyword evidence="2" id="KW-0560">Oxidoreductase</keyword>
<protein>
    <submittedName>
        <fullName evidence="4">Flavin oxidoreductase</fullName>
    </submittedName>
</protein>
<dbReference type="GO" id="GO:0042602">
    <property type="term" value="F:riboflavin reductase (NADPH) activity"/>
    <property type="evidence" value="ECO:0007669"/>
    <property type="project" value="TreeGrafter"/>
</dbReference>
<dbReference type="SMART" id="SM00903">
    <property type="entry name" value="Flavin_Reduct"/>
    <property type="match status" value="1"/>
</dbReference>
<dbReference type="GO" id="GO:0010181">
    <property type="term" value="F:FMN binding"/>
    <property type="evidence" value="ECO:0007669"/>
    <property type="project" value="InterPro"/>
</dbReference>